<evidence type="ECO:0000313" key="1">
    <source>
        <dbReference type="EMBL" id="CAD9372867.1"/>
    </source>
</evidence>
<proteinExistence type="predicted"/>
<dbReference type="AlphaFoldDB" id="A0A7S2F3C6"/>
<gene>
    <name evidence="1" type="ORF">AAND1436_LOCUS5272</name>
</gene>
<sequence length="252" mass="27474">MPNFKDIKRFLTYEEAEDRVACDVVSSHPNDGAYFTGGTGAPLPDGLPGAWHAMEGIGEFNPVIDAQIMDIKLRETNAALEEALSGANPVQWVRPKERSAVRSTVLPSTDVQVQPPKQAKLVKQQDKLVLGSELGKCIHREDARGQPQQQAPTVYFDLEEADNPDLIEDPLFARLEERALAAGLGLDDLPSPAEVGELTEVLKELGFTSAIERTKLKKAIRDRQSWSLGIMNNEMGQERGKGQPACCTGAVG</sequence>
<dbReference type="EMBL" id="HBGQ01010777">
    <property type="protein sequence ID" value="CAD9372867.1"/>
    <property type="molecule type" value="Transcribed_RNA"/>
</dbReference>
<protein>
    <submittedName>
        <fullName evidence="1">Uncharacterized protein</fullName>
    </submittedName>
</protein>
<name>A0A7S2F3C6_9DINO</name>
<accession>A0A7S2F3C6</accession>
<reference evidence="1" key="1">
    <citation type="submission" date="2021-01" db="EMBL/GenBank/DDBJ databases">
        <authorList>
            <person name="Corre E."/>
            <person name="Pelletier E."/>
            <person name="Niang G."/>
            <person name="Scheremetjew M."/>
            <person name="Finn R."/>
            <person name="Kale V."/>
            <person name="Holt S."/>
            <person name="Cochrane G."/>
            <person name="Meng A."/>
            <person name="Brown T."/>
            <person name="Cohen L."/>
        </authorList>
    </citation>
    <scope>NUCLEOTIDE SEQUENCE</scope>
    <source>
        <strain evidence="1">CCMP2222</strain>
    </source>
</reference>
<organism evidence="1">
    <name type="scientific">Alexandrium andersonii</name>
    <dbReference type="NCBI Taxonomy" id="327968"/>
    <lineage>
        <taxon>Eukaryota</taxon>
        <taxon>Sar</taxon>
        <taxon>Alveolata</taxon>
        <taxon>Dinophyceae</taxon>
        <taxon>Gonyaulacales</taxon>
        <taxon>Pyrocystaceae</taxon>
        <taxon>Alexandrium</taxon>
    </lineage>
</organism>